<evidence type="ECO:0000313" key="3">
    <source>
        <dbReference type="Proteomes" id="UP001283361"/>
    </source>
</evidence>
<dbReference type="Proteomes" id="UP001283361">
    <property type="component" value="Unassembled WGS sequence"/>
</dbReference>
<dbReference type="EMBL" id="JAWDGP010001231">
    <property type="protein sequence ID" value="KAK3793474.1"/>
    <property type="molecule type" value="Genomic_DNA"/>
</dbReference>
<evidence type="ECO:0000313" key="2">
    <source>
        <dbReference type="EMBL" id="KAK3793474.1"/>
    </source>
</evidence>
<protein>
    <submittedName>
        <fullName evidence="2">Uncharacterized protein</fullName>
    </submittedName>
</protein>
<feature type="region of interest" description="Disordered" evidence="1">
    <location>
        <begin position="1"/>
        <end position="42"/>
    </location>
</feature>
<proteinExistence type="predicted"/>
<comment type="caution">
    <text evidence="2">The sequence shown here is derived from an EMBL/GenBank/DDBJ whole genome shotgun (WGS) entry which is preliminary data.</text>
</comment>
<accession>A0AAE1ATG2</accession>
<gene>
    <name evidence="2" type="ORF">RRG08_055772</name>
</gene>
<evidence type="ECO:0000256" key="1">
    <source>
        <dbReference type="SAM" id="MobiDB-lite"/>
    </source>
</evidence>
<keyword evidence="3" id="KW-1185">Reference proteome</keyword>
<reference evidence="2" key="1">
    <citation type="journal article" date="2023" name="G3 (Bethesda)">
        <title>A reference genome for the long-term kleptoplast-retaining sea slug Elysia crispata morphotype clarki.</title>
        <authorList>
            <person name="Eastman K.E."/>
            <person name="Pendleton A.L."/>
            <person name="Shaikh M.A."/>
            <person name="Suttiyut T."/>
            <person name="Ogas R."/>
            <person name="Tomko P."/>
            <person name="Gavelis G."/>
            <person name="Widhalm J.R."/>
            <person name="Wisecaver J.H."/>
        </authorList>
    </citation>
    <scope>NUCLEOTIDE SEQUENCE</scope>
    <source>
        <strain evidence="2">ECLA1</strain>
    </source>
</reference>
<dbReference type="AlphaFoldDB" id="A0AAE1ATG2"/>
<feature type="region of interest" description="Disordered" evidence="1">
    <location>
        <begin position="66"/>
        <end position="86"/>
    </location>
</feature>
<feature type="compositionally biased region" description="Gly residues" evidence="1">
    <location>
        <begin position="16"/>
        <end position="25"/>
    </location>
</feature>
<name>A0AAE1ATG2_9GAST</name>
<organism evidence="2 3">
    <name type="scientific">Elysia crispata</name>
    <name type="common">lettuce slug</name>
    <dbReference type="NCBI Taxonomy" id="231223"/>
    <lineage>
        <taxon>Eukaryota</taxon>
        <taxon>Metazoa</taxon>
        <taxon>Spiralia</taxon>
        <taxon>Lophotrochozoa</taxon>
        <taxon>Mollusca</taxon>
        <taxon>Gastropoda</taxon>
        <taxon>Heterobranchia</taxon>
        <taxon>Euthyneura</taxon>
        <taxon>Panpulmonata</taxon>
        <taxon>Sacoglossa</taxon>
        <taxon>Placobranchoidea</taxon>
        <taxon>Plakobranchidae</taxon>
        <taxon>Elysia</taxon>
    </lineage>
</organism>
<sequence>MGTASRPGWEQLLSGGCPGSTGEGGRGGRERTGGRRHQYGTVSRPGCGTGLFFGCEQGLVGVPGLIGSEREGEKGEGAGGISDGHSMRPGCEQVFLRWVF</sequence>